<protein>
    <submittedName>
        <fullName evidence="1">DUF1572 domain-containing protein</fullName>
    </submittedName>
</protein>
<evidence type="ECO:0000313" key="2">
    <source>
        <dbReference type="Proteomes" id="UP000290545"/>
    </source>
</evidence>
<dbReference type="InterPro" id="IPR034660">
    <property type="entry name" value="DinB/YfiT-like"/>
</dbReference>
<proteinExistence type="predicted"/>
<dbReference type="OrthoDB" id="68731at2"/>
<sequence length="175" mass="20337">MSFEQGFLADITKRFRIYKEMGDKTLAQLSEKELFFRPSPESNNIAIIIQHMYGSMLSRWTNFLTEDGEKPWRKRDAEFEATEASKADLLSFWAEGWKCLLDTLSSLKPEDLTKTIYIRTEPLMAYDAILRQLAHYSSHVGQIILLGKMIRDKDWQSLSIVKGHSSEYNQSMGMR</sequence>
<dbReference type="InterPro" id="IPR011466">
    <property type="entry name" value="DUF1572"/>
</dbReference>
<keyword evidence="2" id="KW-1185">Reference proteome</keyword>
<accession>A0A4Q1D337</accession>
<dbReference type="EMBL" id="SDHZ01000002">
    <property type="protein sequence ID" value="RXK82812.1"/>
    <property type="molecule type" value="Genomic_DNA"/>
</dbReference>
<name>A0A4Q1D337_9BACT</name>
<evidence type="ECO:0000313" key="1">
    <source>
        <dbReference type="EMBL" id="RXK82812.1"/>
    </source>
</evidence>
<dbReference type="AlphaFoldDB" id="A0A4Q1D337"/>
<comment type="caution">
    <text evidence="1">The sequence shown here is derived from an EMBL/GenBank/DDBJ whole genome shotgun (WGS) entry which is preliminary data.</text>
</comment>
<organism evidence="1 2">
    <name type="scientific">Filimonas effusa</name>
    <dbReference type="NCBI Taxonomy" id="2508721"/>
    <lineage>
        <taxon>Bacteria</taxon>
        <taxon>Pseudomonadati</taxon>
        <taxon>Bacteroidota</taxon>
        <taxon>Chitinophagia</taxon>
        <taxon>Chitinophagales</taxon>
        <taxon>Chitinophagaceae</taxon>
        <taxon>Filimonas</taxon>
    </lineage>
</organism>
<reference evidence="1 2" key="1">
    <citation type="submission" date="2019-01" db="EMBL/GenBank/DDBJ databases">
        <title>Filimonas sp. strain TTM-71.</title>
        <authorList>
            <person name="Chen W.-M."/>
        </authorList>
    </citation>
    <scope>NUCLEOTIDE SEQUENCE [LARGE SCALE GENOMIC DNA]</scope>
    <source>
        <strain evidence="1 2">TTM-71</strain>
    </source>
</reference>
<dbReference type="Proteomes" id="UP000290545">
    <property type="component" value="Unassembled WGS sequence"/>
</dbReference>
<dbReference type="Pfam" id="PF07609">
    <property type="entry name" value="DUF1572"/>
    <property type="match status" value="1"/>
</dbReference>
<dbReference type="SUPFAM" id="SSF109854">
    <property type="entry name" value="DinB/YfiT-like putative metalloenzymes"/>
    <property type="match status" value="1"/>
</dbReference>
<gene>
    <name evidence="1" type="ORF">ESB13_11780</name>
</gene>
<dbReference type="RefSeq" id="WP_129003509.1">
    <property type="nucleotide sequence ID" value="NZ_SDHZ01000002.1"/>
</dbReference>
<dbReference type="Gene3D" id="1.20.120.450">
    <property type="entry name" value="dinb family like domain"/>
    <property type="match status" value="1"/>
</dbReference>